<dbReference type="InterPro" id="IPR027417">
    <property type="entry name" value="P-loop_NTPase"/>
</dbReference>
<comment type="caution">
    <text evidence="4">The sequence shown here is derived from an EMBL/GenBank/DDBJ whole genome shotgun (WGS) entry which is preliminary data.</text>
</comment>
<proteinExistence type="predicted"/>
<dbReference type="SUPFAM" id="SSF52540">
    <property type="entry name" value="P-loop containing nucleoside triphosphate hydrolases"/>
    <property type="match status" value="1"/>
</dbReference>
<protein>
    <recommendedName>
        <fullName evidence="3">NACHT domain-containing protein</fullName>
    </recommendedName>
</protein>
<name>S3ZRA8_9ACTN</name>
<keyword evidence="1" id="KW-0547">Nucleotide-binding</keyword>
<gene>
    <name evidence="4" type="ORF">STRAU_6016</name>
</gene>
<accession>S3ZRA8</accession>
<keyword evidence="2" id="KW-0067">ATP-binding</keyword>
<dbReference type="EMBL" id="AOPZ01000359">
    <property type="protein sequence ID" value="EPH40935.1"/>
    <property type="molecule type" value="Genomic_DNA"/>
</dbReference>
<dbReference type="PANTHER" id="PTHR46844">
    <property type="entry name" value="SLR5058 PROTEIN"/>
    <property type="match status" value="1"/>
</dbReference>
<dbReference type="GO" id="GO:0005524">
    <property type="term" value="F:ATP binding"/>
    <property type="evidence" value="ECO:0007669"/>
    <property type="project" value="UniProtKB-KW"/>
</dbReference>
<sequence>MDPALLGTRLATTAVAPLLKKLFRQDGPGAGLTDRPVRLASLLSFRGEKRALTEPDVRKLAAHLVRRALAEPGETPCPPDEETAVADALARTLLALGDLEMDDVQAVRLGHAALARELRTRAPAPPHLSADATAFLDSLTELACVHVVHFFTQRSTFVARTLVEQTRAQAELIAKLDELIARNPRPDVAAAAFERRYLDHIAEKHNRITIYGIDLRESPDRWPLEVAYLSLEATTAESRPHEGLDGLPDAGPVTVQFPADTALAEHPRVLLRGDAGSGKTTLVQWLAVSTATRTRAARTPSVADRIPFVLPLRTLLRTGILPSPDAFLAAVGCPHTAPDGWASGVLRSGRGLVMIDGIDEVPAADRTRTRDWLLDLTHAYPANQWLVTSRPTAVRPTWLADRDFRELALAPMNRADVATFVHRWHTAADAQPYAEPLLSALRAKRDLARMATNPLMCGLICALHRERRGFLPQGRKSLYDAALSMLLTRRDRERGMGAPDGIELSEEAQLELLQSLAYSLILGGRTEMDHDTALLLLERALPHVASAAEQGDARAVFRHLLLRSGLLREPGPGTVEFVHRTFQDYLGARAAVAEGHLDALAGHAGDPQWEDVIRMSVAHARPAERDALLRKLLATDTGPRVALLALACLEDATSLSPAVRQEVESRAAGLIPPRTAAECRVLAEAGPLVLELLPGPEGLSDDEALGVVHTARLVGTDASLPLLKQYRRHPHSSVRVRILQAWDQFEADEYADEILSGMSSQGVFVTVKSRAQARALHRIGSPSLVNIHGSYTAEELLAFVSPETLTSLHVMDNPLLTDVVPFTALRRLNSLGLSSCGPLLDLGPLAALELTGLTLGVAARGLERLTTLRTLFISSPLAGGDLTASLPAEAPLETLSLSTGVLINTGLRGLGHWQTLRRLSLLASEGELATGDFEEMAAHPSLDELQLERDLLPSFAQHSPELRGIETLHLFGLRESTDLTPLSRVFTGVRTVIISAAQDQRLSAAPYNSAFPDADVEVRNTFWNAPPA</sequence>
<evidence type="ECO:0000256" key="1">
    <source>
        <dbReference type="ARBA" id="ARBA00022741"/>
    </source>
</evidence>
<dbReference type="InterPro" id="IPR054547">
    <property type="entry name" value="NNH1"/>
</dbReference>
<dbReference type="PANTHER" id="PTHR46844:SF1">
    <property type="entry name" value="SLR5058 PROTEIN"/>
    <property type="match status" value="1"/>
</dbReference>
<evidence type="ECO:0000256" key="2">
    <source>
        <dbReference type="ARBA" id="ARBA00022840"/>
    </source>
</evidence>
<dbReference type="Gene3D" id="3.80.10.10">
    <property type="entry name" value="Ribonuclease Inhibitor"/>
    <property type="match status" value="1"/>
</dbReference>
<dbReference type="Gene3D" id="3.40.50.300">
    <property type="entry name" value="P-loop containing nucleotide triphosphate hydrolases"/>
    <property type="match status" value="1"/>
</dbReference>
<dbReference type="Pfam" id="PF05729">
    <property type="entry name" value="NACHT"/>
    <property type="match status" value="1"/>
</dbReference>
<dbReference type="AlphaFoldDB" id="S3ZRA8"/>
<dbReference type="OrthoDB" id="135105at2"/>
<dbReference type="Proteomes" id="UP000014629">
    <property type="component" value="Unassembled WGS sequence"/>
</dbReference>
<dbReference type="SUPFAM" id="SSF52047">
    <property type="entry name" value="RNI-like"/>
    <property type="match status" value="1"/>
</dbReference>
<dbReference type="InterPro" id="IPR007111">
    <property type="entry name" value="NACHT_NTPase"/>
</dbReference>
<evidence type="ECO:0000313" key="4">
    <source>
        <dbReference type="EMBL" id="EPH40935.1"/>
    </source>
</evidence>
<dbReference type="PATRIC" id="fig|1286094.4.peg.5944"/>
<organism evidence="4 5">
    <name type="scientific">Streptomyces aurantiacus JA 4570</name>
    <dbReference type="NCBI Taxonomy" id="1286094"/>
    <lineage>
        <taxon>Bacteria</taxon>
        <taxon>Bacillati</taxon>
        <taxon>Actinomycetota</taxon>
        <taxon>Actinomycetes</taxon>
        <taxon>Kitasatosporales</taxon>
        <taxon>Streptomycetaceae</taxon>
        <taxon>Streptomyces</taxon>
        <taxon>Streptomyces aurantiacus group</taxon>
    </lineage>
</organism>
<evidence type="ECO:0000259" key="3">
    <source>
        <dbReference type="PROSITE" id="PS50837"/>
    </source>
</evidence>
<dbReference type="RefSeq" id="WP_016644137.1">
    <property type="nucleotide sequence ID" value="NZ_AOPZ01000359.1"/>
</dbReference>
<feature type="domain" description="NACHT" evidence="3">
    <location>
        <begin position="267"/>
        <end position="593"/>
    </location>
</feature>
<evidence type="ECO:0000313" key="5">
    <source>
        <dbReference type="Proteomes" id="UP000014629"/>
    </source>
</evidence>
<keyword evidence="5" id="KW-1185">Reference proteome</keyword>
<dbReference type="Pfam" id="PF22733">
    <property type="entry name" value="NNH1"/>
    <property type="match status" value="1"/>
</dbReference>
<reference evidence="4 5" key="1">
    <citation type="submission" date="2013-02" db="EMBL/GenBank/DDBJ databases">
        <title>Draft Genome Sequence of Streptomyces aurantiacus, Which Produces Setomimycin.</title>
        <authorList>
            <person name="Gruening B.A."/>
            <person name="Praeg A."/>
            <person name="Erxleben A."/>
            <person name="Guenther S."/>
            <person name="Mueller M."/>
        </authorList>
    </citation>
    <scope>NUCLEOTIDE SEQUENCE [LARGE SCALE GENOMIC DNA]</scope>
    <source>
        <strain evidence="4 5">JA 4570</strain>
    </source>
</reference>
<dbReference type="PROSITE" id="PS50837">
    <property type="entry name" value="NACHT"/>
    <property type="match status" value="1"/>
</dbReference>
<dbReference type="InterPro" id="IPR032675">
    <property type="entry name" value="LRR_dom_sf"/>
</dbReference>